<reference evidence="2" key="1">
    <citation type="submission" date="2014-11" db="EMBL/GenBank/DDBJ databases">
        <authorList>
            <person name="Amaro Gonzalez C."/>
        </authorList>
    </citation>
    <scope>NUCLEOTIDE SEQUENCE</scope>
</reference>
<name>A0A0E9S7R8_ANGAN</name>
<protein>
    <submittedName>
        <fullName evidence="2">Uncharacterized protein</fullName>
    </submittedName>
</protein>
<feature type="region of interest" description="Disordered" evidence="1">
    <location>
        <begin position="1"/>
        <end position="28"/>
    </location>
</feature>
<dbReference type="AlphaFoldDB" id="A0A0E9S7R8"/>
<dbReference type="EMBL" id="GBXM01071994">
    <property type="protein sequence ID" value="JAH36583.1"/>
    <property type="molecule type" value="Transcribed_RNA"/>
</dbReference>
<reference evidence="2" key="2">
    <citation type="journal article" date="2015" name="Fish Shellfish Immunol.">
        <title>Early steps in the European eel (Anguilla anguilla)-Vibrio vulnificus interaction in the gills: Role of the RtxA13 toxin.</title>
        <authorList>
            <person name="Callol A."/>
            <person name="Pajuelo D."/>
            <person name="Ebbesson L."/>
            <person name="Teles M."/>
            <person name="MacKenzie S."/>
            <person name="Amaro C."/>
        </authorList>
    </citation>
    <scope>NUCLEOTIDE SEQUENCE</scope>
</reference>
<evidence type="ECO:0000313" key="2">
    <source>
        <dbReference type="EMBL" id="JAH36583.1"/>
    </source>
</evidence>
<sequence length="48" mass="5326">MKTEACAPLTRGDGSSSPELQTQRLSSADSVMTHIQDIQPFKRRSCFL</sequence>
<feature type="compositionally biased region" description="Polar residues" evidence="1">
    <location>
        <begin position="13"/>
        <end position="28"/>
    </location>
</feature>
<proteinExistence type="predicted"/>
<organism evidence="2">
    <name type="scientific">Anguilla anguilla</name>
    <name type="common">European freshwater eel</name>
    <name type="synonym">Muraena anguilla</name>
    <dbReference type="NCBI Taxonomy" id="7936"/>
    <lineage>
        <taxon>Eukaryota</taxon>
        <taxon>Metazoa</taxon>
        <taxon>Chordata</taxon>
        <taxon>Craniata</taxon>
        <taxon>Vertebrata</taxon>
        <taxon>Euteleostomi</taxon>
        <taxon>Actinopterygii</taxon>
        <taxon>Neopterygii</taxon>
        <taxon>Teleostei</taxon>
        <taxon>Anguilliformes</taxon>
        <taxon>Anguillidae</taxon>
        <taxon>Anguilla</taxon>
    </lineage>
</organism>
<accession>A0A0E9S7R8</accession>
<evidence type="ECO:0000256" key="1">
    <source>
        <dbReference type="SAM" id="MobiDB-lite"/>
    </source>
</evidence>